<evidence type="ECO:0000313" key="1">
    <source>
        <dbReference type="EMBL" id="TPX37941.1"/>
    </source>
</evidence>
<proteinExistence type="predicted"/>
<dbReference type="Proteomes" id="UP000320475">
    <property type="component" value="Unassembled WGS sequence"/>
</dbReference>
<gene>
    <name evidence="1" type="ORF">SeLEV6574_g07812</name>
</gene>
<organism evidence="1 2">
    <name type="scientific">Synchytrium endobioticum</name>
    <dbReference type="NCBI Taxonomy" id="286115"/>
    <lineage>
        <taxon>Eukaryota</taxon>
        <taxon>Fungi</taxon>
        <taxon>Fungi incertae sedis</taxon>
        <taxon>Chytridiomycota</taxon>
        <taxon>Chytridiomycota incertae sedis</taxon>
        <taxon>Chytridiomycetes</taxon>
        <taxon>Synchytriales</taxon>
        <taxon>Synchytriaceae</taxon>
        <taxon>Synchytrium</taxon>
    </lineage>
</organism>
<dbReference type="EMBL" id="QEAM01000622">
    <property type="protein sequence ID" value="TPX37941.1"/>
    <property type="molecule type" value="Genomic_DNA"/>
</dbReference>
<sequence length="82" mass="9419">MSFCEPTPILQTSHQGDLQKCKKNLPPRCNTQIIPNSLLTLPRPPLDEFHRGEMVSVARVKMKEFDFSGTISVLCMYTLLYY</sequence>
<accession>A0A507CEN4</accession>
<dbReference type="AlphaFoldDB" id="A0A507CEN4"/>
<name>A0A507CEN4_9FUNG</name>
<evidence type="ECO:0000313" key="2">
    <source>
        <dbReference type="Proteomes" id="UP000320475"/>
    </source>
</evidence>
<comment type="caution">
    <text evidence="1">The sequence shown here is derived from an EMBL/GenBank/DDBJ whole genome shotgun (WGS) entry which is preliminary data.</text>
</comment>
<reference evidence="1 2" key="1">
    <citation type="journal article" date="2019" name="Sci. Rep.">
        <title>Comparative genomics of chytrid fungi reveal insights into the obligate biotrophic and pathogenic lifestyle of Synchytrium endobioticum.</title>
        <authorList>
            <person name="van de Vossenberg B.T.L.H."/>
            <person name="Warris S."/>
            <person name="Nguyen H.D.T."/>
            <person name="van Gent-Pelzer M.P.E."/>
            <person name="Joly D.L."/>
            <person name="van de Geest H.C."/>
            <person name="Bonants P.J.M."/>
            <person name="Smith D.S."/>
            <person name="Levesque C.A."/>
            <person name="van der Lee T.A.J."/>
        </authorList>
    </citation>
    <scope>NUCLEOTIDE SEQUENCE [LARGE SCALE GENOMIC DNA]</scope>
    <source>
        <strain evidence="1 2">LEV6574</strain>
    </source>
</reference>
<protein>
    <submittedName>
        <fullName evidence="1">Uncharacterized protein</fullName>
    </submittedName>
</protein>